<proteinExistence type="predicted"/>
<gene>
    <name evidence="2" type="ORF">ILYODFUR_023234</name>
</gene>
<organism evidence="2 3">
    <name type="scientific">Ilyodon furcidens</name>
    <name type="common">goldbreast splitfin</name>
    <dbReference type="NCBI Taxonomy" id="33524"/>
    <lineage>
        <taxon>Eukaryota</taxon>
        <taxon>Metazoa</taxon>
        <taxon>Chordata</taxon>
        <taxon>Craniata</taxon>
        <taxon>Vertebrata</taxon>
        <taxon>Euteleostomi</taxon>
        <taxon>Actinopterygii</taxon>
        <taxon>Neopterygii</taxon>
        <taxon>Teleostei</taxon>
        <taxon>Neoteleostei</taxon>
        <taxon>Acanthomorphata</taxon>
        <taxon>Ovalentaria</taxon>
        <taxon>Atherinomorphae</taxon>
        <taxon>Cyprinodontiformes</taxon>
        <taxon>Goodeidae</taxon>
        <taxon>Ilyodon</taxon>
    </lineage>
</organism>
<accession>A0ABV0TBJ7</accession>
<dbReference type="EMBL" id="JAHRIQ010025808">
    <property type="protein sequence ID" value="MEQ2229859.1"/>
    <property type="molecule type" value="Genomic_DNA"/>
</dbReference>
<name>A0ABV0TBJ7_9TELE</name>
<evidence type="ECO:0000256" key="1">
    <source>
        <dbReference type="SAM" id="Phobius"/>
    </source>
</evidence>
<keyword evidence="3" id="KW-1185">Reference proteome</keyword>
<keyword evidence="1" id="KW-0472">Membrane</keyword>
<evidence type="ECO:0000313" key="3">
    <source>
        <dbReference type="Proteomes" id="UP001482620"/>
    </source>
</evidence>
<feature type="transmembrane region" description="Helical" evidence="1">
    <location>
        <begin position="44"/>
        <end position="63"/>
    </location>
</feature>
<keyword evidence="1" id="KW-0812">Transmembrane</keyword>
<comment type="caution">
    <text evidence="2">The sequence shown here is derived from an EMBL/GenBank/DDBJ whole genome shotgun (WGS) entry which is preliminary data.</text>
</comment>
<evidence type="ECO:0000313" key="2">
    <source>
        <dbReference type="EMBL" id="MEQ2229859.1"/>
    </source>
</evidence>
<keyword evidence="1" id="KW-1133">Transmembrane helix</keyword>
<sequence length="113" mass="11897">MEKPGKSWKPPRLARVEQGFFCLTGSTADLHGFTKCSSGFCPSVAGLLIACPLVVGLLIAGSARDGHRSVHLNPGSAGEGLRARRLNSWPPSEAPSAHPGRVVLLFNLPNANI</sequence>
<protein>
    <submittedName>
        <fullName evidence="2">Uncharacterized protein</fullName>
    </submittedName>
</protein>
<reference evidence="2 3" key="1">
    <citation type="submission" date="2021-06" db="EMBL/GenBank/DDBJ databases">
        <authorList>
            <person name="Palmer J.M."/>
        </authorList>
    </citation>
    <scope>NUCLEOTIDE SEQUENCE [LARGE SCALE GENOMIC DNA]</scope>
    <source>
        <strain evidence="3">if_2019</strain>
        <tissue evidence="2">Muscle</tissue>
    </source>
</reference>
<dbReference type="Proteomes" id="UP001482620">
    <property type="component" value="Unassembled WGS sequence"/>
</dbReference>